<feature type="compositionally biased region" description="Low complexity" evidence="13">
    <location>
        <begin position="460"/>
        <end position="487"/>
    </location>
</feature>
<feature type="compositionally biased region" description="Polar residues" evidence="13">
    <location>
        <begin position="440"/>
        <end position="459"/>
    </location>
</feature>
<evidence type="ECO:0000256" key="4">
    <source>
        <dbReference type="ARBA" id="ARBA00012851"/>
    </source>
</evidence>
<dbReference type="GO" id="GO:0008703">
    <property type="term" value="F:5-amino-6-(5-phosphoribosylamino)uracil reductase activity"/>
    <property type="evidence" value="ECO:0007669"/>
    <property type="project" value="InterPro"/>
</dbReference>
<feature type="compositionally biased region" description="Low complexity" evidence="13">
    <location>
        <begin position="857"/>
        <end position="898"/>
    </location>
</feature>
<dbReference type="EC" id="1.1.1.302" evidence="4"/>
<feature type="domain" description="Bacterial bifunctional deaminase-reductase C-terminal" evidence="14">
    <location>
        <begin position="27"/>
        <end position="227"/>
    </location>
</feature>
<proteinExistence type="inferred from homology"/>
<evidence type="ECO:0000256" key="12">
    <source>
        <dbReference type="ARBA" id="ARBA00049020"/>
    </source>
</evidence>
<gene>
    <name evidence="15" type="ORF">DV451_000931</name>
</gene>
<comment type="catalytic activity">
    <reaction evidence="11">
        <text>2,5-diamino-6-(1-D-ribitylamino)pyrimidin-4(3H)-one 5'-phosphate + NAD(+) = 2,5-diamino-6-(1-D-ribosylamino)pyrimidin-4(3H)-one 5'-phosphate + NADH + H(+)</text>
        <dbReference type="Rhea" id="RHEA:27274"/>
        <dbReference type="ChEBI" id="CHEBI:15378"/>
        <dbReference type="ChEBI" id="CHEBI:57540"/>
        <dbReference type="ChEBI" id="CHEBI:57945"/>
        <dbReference type="ChEBI" id="CHEBI:58890"/>
        <dbReference type="ChEBI" id="CHEBI:59545"/>
        <dbReference type="EC" id="1.1.1.302"/>
    </reaction>
</comment>
<feature type="region of interest" description="Disordered" evidence="13">
    <location>
        <begin position="582"/>
        <end position="629"/>
    </location>
</feature>
<comment type="catalytic activity">
    <reaction evidence="12">
        <text>2,5-diamino-6-(1-D-ribitylamino)pyrimidin-4(3H)-one 5'-phosphate + NADP(+) = 2,5-diamino-6-(1-D-ribosylamino)pyrimidin-4(3H)-one 5'-phosphate + NADPH + H(+)</text>
        <dbReference type="Rhea" id="RHEA:27278"/>
        <dbReference type="ChEBI" id="CHEBI:15378"/>
        <dbReference type="ChEBI" id="CHEBI:57783"/>
        <dbReference type="ChEBI" id="CHEBI:58349"/>
        <dbReference type="ChEBI" id="CHEBI:58890"/>
        <dbReference type="ChEBI" id="CHEBI:59545"/>
        <dbReference type="EC" id="1.1.1.302"/>
    </reaction>
</comment>
<dbReference type="EMBL" id="QQZK01000012">
    <property type="protein sequence ID" value="KAF5104191.1"/>
    <property type="molecule type" value="Genomic_DNA"/>
</dbReference>
<feature type="region of interest" description="Disordered" evidence="13">
    <location>
        <begin position="845"/>
        <end position="899"/>
    </location>
</feature>
<dbReference type="InterPro" id="IPR024072">
    <property type="entry name" value="DHFR-like_dom_sf"/>
</dbReference>
<dbReference type="GO" id="GO:0009231">
    <property type="term" value="P:riboflavin biosynthetic process"/>
    <property type="evidence" value="ECO:0007669"/>
    <property type="project" value="UniProtKB-KW"/>
</dbReference>
<dbReference type="Proteomes" id="UP000750522">
    <property type="component" value="Unassembled WGS sequence"/>
</dbReference>
<evidence type="ECO:0000313" key="16">
    <source>
        <dbReference type="Proteomes" id="UP000750522"/>
    </source>
</evidence>
<evidence type="ECO:0000256" key="1">
    <source>
        <dbReference type="ARBA" id="ARBA00003555"/>
    </source>
</evidence>
<keyword evidence="7" id="KW-0521">NADP</keyword>
<keyword evidence="8" id="KW-0560">Oxidoreductase</keyword>
<feature type="compositionally biased region" description="Low complexity" evidence="13">
    <location>
        <begin position="234"/>
        <end position="263"/>
    </location>
</feature>
<reference evidence="15" key="2">
    <citation type="submission" date="2020-01" db="EMBL/GenBank/DDBJ databases">
        <authorList>
            <person name="Perkins V."/>
            <person name="Lessard M.-H."/>
            <person name="Dugat-Bony E."/>
            <person name="Frenette M."/>
            <person name="Labrie S."/>
        </authorList>
    </citation>
    <scope>NUCLEOTIDE SEQUENCE</scope>
    <source>
        <strain evidence="15">LMA-70</strain>
    </source>
</reference>
<evidence type="ECO:0000256" key="9">
    <source>
        <dbReference type="ARBA" id="ARBA00030073"/>
    </source>
</evidence>
<feature type="compositionally biased region" description="Pro residues" evidence="13">
    <location>
        <begin position="305"/>
        <end position="315"/>
    </location>
</feature>
<feature type="region of interest" description="Disordered" evidence="13">
    <location>
        <begin position="301"/>
        <end position="509"/>
    </location>
</feature>
<reference evidence="15" key="1">
    <citation type="journal article" date="2020" name="Front. Microbiol.">
        <title>Phenotypic and Genetic Characterization of the Cheese Ripening Yeast Geotrichum candidum.</title>
        <authorList>
            <person name="Perkins V."/>
            <person name="Vignola S."/>
            <person name="Lessard M.H."/>
            <person name="Plante P.L."/>
            <person name="Corbeil J."/>
            <person name="Dugat-Bony E."/>
            <person name="Frenette M."/>
            <person name="Labrie S."/>
        </authorList>
    </citation>
    <scope>NUCLEOTIDE SEQUENCE</scope>
    <source>
        <strain evidence="15">LMA-70</strain>
    </source>
</reference>
<comment type="similarity">
    <text evidence="3">Belongs to the HTP reductase family.</text>
</comment>
<dbReference type="PANTHER" id="PTHR38011:SF7">
    <property type="entry name" value="2,5-DIAMINO-6-RIBOSYLAMINO-4(3H)-PYRIMIDINONE 5'-PHOSPHATE REDUCTASE"/>
    <property type="match status" value="1"/>
</dbReference>
<feature type="compositionally biased region" description="Low complexity" evidence="13">
    <location>
        <begin position="341"/>
        <end position="370"/>
    </location>
</feature>
<sequence length="920" mass="97001">MSALIPLPESIPAFLESYLPTGARPFHVTLTYAASIDSRIAAAPGTQTAISHLETKTMTHYIRSHHDAILVGIGTVLADDPGLNCRWKALPSDPTHFIRPVIIDPAFKWQPQGSRLIRTCQENAGLAPYVVIAETHELTQEQQQNIKIITDHGGKVLPLPVDNSGQIAWPTIFTALQETGLESVMVEGGARVINRLLLEPELVASLIVTIGPVYLGAEGVEVRGGPKSDRAPQAPRSSRPAKKSAAAATTPAAPSGPAATTAAATTAAAASTATTSSTTTSASQPASNAPKSWAQLLSDKTPVKAPEPQPEPPVEPTIDTHTEDDPAQAAITVKIPKSEPSEPAATTATTTTTTTSATTESAAPEAVPEPKLTPSEPAPAQKLSWAAIAAPPAPKKSTPSATPAAAPAAPAAAPAAPSAPAAAPAAAPVDAAPAAIPTGPASQVSPVSTKVPTGPASTQVPTGPAATTPAPAAAPSTFSSFPVPTGPAATHPKPAEPEPIQPEPVAEANVPAAVPEPAVEEIHAVVEEVQVTETETSVEANSGFIQRQLNSDAAVVLPSNGRAARLGVQFGSLNLVEDTVVEPETVEEKPSEPAYQQQQQPAPQQPQTAPQQPQQPQQQPPQQPQQPAAYNSYRYNNQRQGANQYAQQGQPQPPTQPQALAQQQKAYASYVQNQYMYPNSHPSHLGFNNGFNMPNEYPYGAADPQRGAYGNYYNPYQQQAIPQDLNRGGILDQSSNQQGARYGSDKASTTSQSPAAGTAPAIAGADPHQYQQHMGYYNPGYGYYYQYGYPQQQYGNHQKNFYNQQSYYNMGGIDYRQQMPQGQQPQQANGQGLSGISDFLQREDKAVPGSPGLVNSQVAGQPGQPQQQPGAQPQAQPGQQLQQPGQPEQPQYPGQQQQNLYSFAGYGHYGQGRQNWNYGN</sequence>
<feature type="region of interest" description="Disordered" evidence="13">
    <location>
        <begin position="220"/>
        <end position="263"/>
    </location>
</feature>
<feature type="compositionally biased region" description="Low complexity" evidence="13">
    <location>
        <begin position="592"/>
        <end position="617"/>
    </location>
</feature>
<dbReference type="Gene3D" id="3.40.430.10">
    <property type="entry name" value="Dihydrofolate Reductase, subunit A"/>
    <property type="match status" value="1"/>
</dbReference>
<dbReference type="AlphaFoldDB" id="A0A9P5G972"/>
<evidence type="ECO:0000259" key="14">
    <source>
        <dbReference type="Pfam" id="PF01872"/>
    </source>
</evidence>
<keyword evidence="6" id="KW-0686">Riboflavin biosynthesis</keyword>
<comment type="function">
    <text evidence="1">Catalyzes an early step in riboflavin biosynthesis, the NADPH-dependent reduction of the ribose side chain of 2,5-diamino-6-ribosylamino-4(3H)-pyrimidinone 5'-phosphate, yielding 2,5-diamino-6-ribitylamino-4(3H)-pyrimidinone 5'-phosphate.</text>
</comment>
<evidence type="ECO:0000256" key="8">
    <source>
        <dbReference type="ARBA" id="ARBA00023002"/>
    </source>
</evidence>
<feature type="compositionally biased region" description="Low complexity" evidence="13">
    <location>
        <begin position="386"/>
        <end position="437"/>
    </location>
</feature>
<evidence type="ECO:0000256" key="7">
    <source>
        <dbReference type="ARBA" id="ARBA00022857"/>
    </source>
</evidence>
<evidence type="ECO:0000256" key="6">
    <source>
        <dbReference type="ARBA" id="ARBA00022619"/>
    </source>
</evidence>
<evidence type="ECO:0000256" key="2">
    <source>
        <dbReference type="ARBA" id="ARBA00005104"/>
    </source>
</evidence>
<evidence type="ECO:0000256" key="3">
    <source>
        <dbReference type="ARBA" id="ARBA00009723"/>
    </source>
</evidence>
<evidence type="ECO:0000256" key="5">
    <source>
        <dbReference type="ARBA" id="ARBA00015035"/>
    </source>
</evidence>
<dbReference type="Pfam" id="PF01872">
    <property type="entry name" value="RibD_C"/>
    <property type="match status" value="1"/>
</dbReference>
<dbReference type="InterPro" id="IPR050765">
    <property type="entry name" value="Riboflavin_Biosynth_HTPR"/>
</dbReference>
<dbReference type="PANTHER" id="PTHR38011">
    <property type="entry name" value="DIHYDROFOLATE REDUCTASE FAMILY PROTEIN (AFU_ORTHOLOGUE AFUA_8G06820)"/>
    <property type="match status" value="1"/>
</dbReference>
<organism evidence="15 16">
    <name type="scientific">Geotrichum candidum</name>
    <name type="common">Oospora lactis</name>
    <name type="synonym">Dipodascus geotrichum</name>
    <dbReference type="NCBI Taxonomy" id="1173061"/>
    <lineage>
        <taxon>Eukaryota</taxon>
        <taxon>Fungi</taxon>
        <taxon>Dikarya</taxon>
        <taxon>Ascomycota</taxon>
        <taxon>Saccharomycotina</taxon>
        <taxon>Dipodascomycetes</taxon>
        <taxon>Dipodascales</taxon>
        <taxon>Dipodascaceae</taxon>
        <taxon>Geotrichum</taxon>
    </lineage>
</organism>
<evidence type="ECO:0000256" key="13">
    <source>
        <dbReference type="SAM" id="MobiDB-lite"/>
    </source>
</evidence>
<comment type="caution">
    <text evidence="15">The sequence shown here is derived from an EMBL/GenBank/DDBJ whole genome shotgun (WGS) entry which is preliminary data.</text>
</comment>
<protein>
    <recommendedName>
        <fullName evidence="5">2,5-diamino-6-ribosylamino-4(3H)-pyrimidinone 5'-phosphate reductase</fullName>
        <ecNumber evidence="4">1.1.1.302</ecNumber>
    </recommendedName>
    <alternativeName>
        <fullName evidence="10">2,5-diamino-6-(5-phospho-D-ribosylamino)pyrimidin-4(3H)-one reductase</fullName>
    </alternativeName>
    <alternativeName>
        <fullName evidence="9">2,5-diamino-6-ribitylamino-4(3H)-pyrimidinone 5'-phosphate synthase</fullName>
    </alternativeName>
</protein>
<accession>A0A9P5G972</accession>
<evidence type="ECO:0000256" key="11">
    <source>
        <dbReference type="ARBA" id="ARBA00047550"/>
    </source>
</evidence>
<evidence type="ECO:0000313" key="15">
    <source>
        <dbReference type="EMBL" id="KAF5104191.1"/>
    </source>
</evidence>
<dbReference type="SUPFAM" id="SSF53597">
    <property type="entry name" value="Dihydrofolate reductase-like"/>
    <property type="match status" value="1"/>
</dbReference>
<evidence type="ECO:0000256" key="10">
    <source>
        <dbReference type="ARBA" id="ARBA00031630"/>
    </source>
</evidence>
<comment type="pathway">
    <text evidence="2">Cofactor biosynthesis; riboflavin biosynthesis.</text>
</comment>
<feature type="region of interest" description="Disordered" evidence="13">
    <location>
        <begin position="727"/>
        <end position="762"/>
    </location>
</feature>
<name>A0A9P5G972_GEOCN</name>
<dbReference type="InterPro" id="IPR002734">
    <property type="entry name" value="RibDG_C"/>
</dbReference>
<feature type="region of interest" description="Disordered" evidence="13">
    <location>
        <begin position="642"/>
        <end position="665"/>
    </location>
</feature>
<feature type="compositionally biased region" description="Basic and acidic residues" evidence="13">
    <location>
        <begin position="220"/>
        <end position="230"/>
    </location>
</feature>